<proteinExistence type="predicted"/>
<evidence type="ECO:0000313" key="1">
    <source>
        <dbReference type="EMBL" id="MBB3073806.1"/>
    </source>
</evidence>
<dbReference type="AlphaFoldDB" id="A0A7W4ZJV5"/>
<reference evidence="1 2" key="1">
    <citation type="submission" date="2020-08" db="EMBL/GenBank/DDBJ databases">
        <title>Genomic Encyclopedia of Type Strains, Phase III (KMG-III): the genomes of soil and plant-associated and newly described type strains.</title>
        <authorList>
            <person name="Whitman W."/>
        </authorList>
    </citation>
    <scope>NUCLEOTIDE SEQUENCE [LARGE SCALE GENOMIC DNA]</scope>
    <source>
        <strain evidence="1 2">CECT 3237</strain>
    </source>
</reference>
<evidence type="ECO:0000313" key="2">
    <source>
        <dbReference type="Proteomes" id="UP000572907"/>
    </source>
</evidence>
<dbReference type="Proteomes" id="UP000572907">
    <property type="component" value="Unassembled WGS sequence"/>
</dbReference>
<name>A0A7W4ZJV5_9ACTN</name>
<sequence>MDGQPPVVVQPPASDGGRLVTIHGERMGVAYSLFDVLDLLHREGLPTADTAVDDTELIEWRGGGPYDWNNGESGSDEA</sequence>
<keyword evidence="2" id="KW-1185">Reference proteome</keyword>
<dbReference type="EMBL" id="JACHXE010000001">
    <property type="protein sequence ID" value="MBB3073806.1"/>
    <property type="molecule type" value="Genomic_DNA"/>
</dbReference>
<gene>
    <name evidence="1" type="ORF">FHS41_000275</name>
</gene>
<organism evidence="1 2">
    <name type="scientific">Streptomyces violarus</name>
    <dbReference type="NCBI Taxonomy" id="67380"/>
    <lineage>
        <taxon>Bacteria</taxon>
        <taxon>Bacillati</taxon>
        <taxon>Actinomycetota</taxon>
        <taxon>Actinomycetes</taxon>
        <taxon>Kitasatosporales</taxon>
        <taxon>Streptomycetaceae</taxon>
        <taxon>Streptomyces</taxon>
    </lineage>
</organism>
<accession>A0A7W4ZJV5</accession>
<dbReference type="RefSeq" id="WP_184586858.1">
    <property type="nucleotide sequence ID" value="NZ_BMUP01000001.1"/>
</dbReference>
<comment type="caution">
    <text evidence="1">The sequence shown here is derived from an EMBL/GenBank/DDBJ whole genome shotgun (WGS) entry which is preliminary data.</text>
</comment>
<protein>
    <submittedName>
        <fullName evidence="1">Uncharacterized protein</fullName>
    </submittedName>
</protein>